<dbReference type="PANTHER" id="PTHR10015:SF427">
    <property type="entry name" value="HEAT SHOCK FACTOR PROTEIN"/>
    <property type="match status" value="1"/>
</dbReference>
<dbReference type="Proteomes" id="UP001219933">
    <property type="component" value="Chromosome 1"/>
</dbReference>
<feature type="region of interest" description="Disordered" evidence="6">
    <location>
        <begin position="224"/>
        <end position="289"/>
    </location>
</feature>
<name>A0AAF0ETF4_9BASI</name>
<evidence type="ECO:0000256" key="5">
    <source>
        <dbReference type="RuleBase" id="RU004020"/>
    </source>
</evidence>
<dbReference type="GO" id="GO:0043565">
    <property type="term" value="F:sequence-specific DNA binding"/>
    <property type="evidence" value="ECO:0007669"/>
    <property type="project" value="InterPro"/>
</dbReference>
<evidence type="ECO:0000256" key="3">
    <source>
        <dbReference type="ARBA" id="ARBA00023125"/>
    </source>
</evidence>
<dbReference type="PRINTS" id="PR00056">
    <property type="entry name" value="HSFDOMAIN"/>
</dbReference>
<feature type="compositionally biased region" description="Acidic residues" evidence="6">
    <location>
        <begin position="244"/>
        <end position="264"/>
    </location>
</feature>
<keyword evidence="3" id="KW-0238">DNA-binding</keyword>
<keyword evidence="4" id="KW-0539">Nucleus</keyword>
<accession>A0AAF0ETF4</accession>
<proteinExistence type="inferred from homology"/>
<comment type="similarity">
    <text evidence="2 5">Belongs to the HSF family.</text>
</comment>
<dbReference type="SUPFAM" id="SSF46785">
    <property type="entry name" value="Winged helix' DNA-binding domain"/>
    <property type="match status" value="1"/>
</dbReference>
<evidence type="ECO:0000313" key="9">
    <source>
        <dbReference type="Proteomes" id="UP001219933"/>
    </source>
</evidence>
<sequence length="534" mass="56932">MEHALRRSSSVSTPPDDQPAQQTKGVAPPVSIPVARVSLLTPRVLAPQAAAATATPNARDYASSLFKYGSLRATGGFRTSAERQGTAADMDTEMSVDDVFSVAAADRSAFARELADMRSSPHNSDSDDSFVPIPRYSHSLGSSPGTELTLSMSPDGRSPLSSSYGSRRTAVRPLSQARSYGTEPLSISAGSRHAPYAVPRRSPVTLGPLSMAAATGAPLRVARRPSWAARAPTMTPLRPQQQLYDDDETDDELGEDGNATEDEDIRPRSPSPDPLGQDLGIGGDDERDGMRGALLRVGVGARTSVPRYQFHSSSLPEARWGSMARYARKSSTDDASQVHLAAAALDRLSMAPVRDRAGAGAGLGAGAGAGAGTVEDEELGSRAAGTTNCSAFISKLWHLMSHPELYGRYIHWSEGGDVIIIKSEPHISAAFASNVLPKLFKHGNNASFVRQLNLYGFQRVPSSRMLTPAELHAAATRSSGHPRERTGGFSTASDLYGTHSAFAHPRFRRGEEAWLSSMRPRSSKKPKKSSETPS</sequence>
<feature type="region of interest" description="Disordered" evidence="6">
    <location>
        <begin position="116"/>
        <end position="194"/>
    </location>
</feature>
<comment type="subcellular location">
    <subcellularLocation>
        <location evidence="1">Nucleus</location>
    </subcellularLocation>
</comment>
<reference evidence="8" key="1">
    <citation type="submission" date="2023-03" db="EMBL/GenBank/DDBJ databases">
        <title>Mating type loci evolution in Malassezia.</title>
        <authorList>
            <person name="Coelho M.A."/>
        </authorList>
    </citation>
    <scope>NUCLEOTIDE SEQUENCE</scope>
    <source>
        <strain evidence="8">CBS 11721</strain>
    </source>
</reference>
<evidence type="ECO:0000256" key="1">
    <source>
        <dbReference type="ARBA" id="ARBA00004123"/>
    </source>
</evidence>
<keyword evidence="9" id="KW-1185">Reference proteome</keyword>
<dbReference type="InterPro" id="IPR036388">
    <property type="entry name" value="WH-like_DNA-bd_sf"/>
</dbReference>
<dbReference type="PANTHER" id="PTHR10015">
    <property type="entry name" value="HEAT SHOCK TRANSCRIPTION FACTOR"/>
    <property type="match status" value="1"/>
</dbReference>
<gene>
    <name evidence="8" type="ORF">MCUN1_000874</name>
</gene>
<dbReference type="EMBL" id="CP119877">
    <property type="protein sequence ID" value="WFD34046.1"/>
    <property type="molecule type" value="Genomic_DNA"/>
</dbReference>
<dbReference type="Pfam" id="PF00447">
    <property type="entry name" value="HSF_DNA-bind"/>
    <property type="match status" value="1"/>
</dbReference>
<feature type="compositionally biased region" description="Polar residues" evidence="6">
    <location>
        <begin position="139"/>
        <end position="152"/>
    </location>
</feature>
<organism evidence="8 9">
    <name type="scientific">Malassezia cuniculi</name>
    <dbReference type="NCBI Taxonomy" id="948313"/>
    <lineage>
        <taxon>Eukaryota</taxon>
        <taxon>Fungi</taxon>
        <taxon>Dikarya</taxon>
        <taxon>Basidiomycota</taxon>
        <taxon>Ustilaginomycotina</taxon>
        <taxon>Malasseziomycetes</taxon>
        <taxon>Malasseziales</taxon>
        <taxon>Malasseziaceae</taxon>
        <taxon>Malassezia</taxon>
    </lineage>
</organism>
<feature type="compositionally biased region" description="Polar residues" evidence="6">
    <location>
        <begin position="7"/>
        <end position="24"/>
    </location>
</feature>
<dbReference type="InterPro" id="IPR000232">
    <property type="entry name" value="HSF_DNA-bd"/>
</dbReference>
<dbReference type="GO" id="GO:0003700">
    <property type="term" value="F:DNA-binding transcription factor activity"/>
    <property type="evidence" value="ECO:0007669"/>
    <property type="project" value="InterPro"/>
</dbReference>
<evidence type="ECO:0000313" key="8">
    <source>
        <dbReference type="EMBL" id="WFD34046.1"/>
    </source>
</evidence>
<feature type="region of interest" description="Disordered" evidence="6">
    <location>
        <begin position="1"/>
        <end position="29"/>
    </location>
</feature>
<dbReference type="AlphaFoldDB" id="A0AAF0ETF4"/>
<dbReference type="Gene3D" id="1.10.10.10">
    <property type="entry name" value="Winged helix-like DNA-binding domain superfamily/Winged helix DNA-binding domain"/>
    <property type="match status" value="1"/>
</dbReference>
<evidence type="ECO:0000259" key="7">
    <source>
        <dbReference type="SMART" id="SM00415"/>
    </source>
</evidence>
<dbReference type="InterPro" id="IPR036390">
    <property type="entry name" value="WH_DNA-bd_sf"/>
</dbReference>
<dbReference type="GO" id="GO:0005634">
    <property type="term" value="C:nucleus"/>
    <property type="evidence" value="ECO:0007669"/>
    <property type="project" value="UniProtKB-SubCell"/>
</dbReference>
<dbReference type="SMART" id="SM00415">
    <property type="entry name" value="HSF"/>
    <property type="match status" value="1"/>
</dbReference>
<evidence type="ECO:0000256" key="4">
    <source>
        <dbReference type="ARBA" id="ARBA00023242"/>
    </source>
</evidence>
<evidence type="ECO:0000256" key="6">
    <source>
        <dbReference type="SAM" id="MobiDB-lite"/>
    </source>
</evidence>
<evidence type="ECO:0000256" key="2">
    <source>
        <dbReference type="ARBA" id="ARBA00006403"/>
    </source>
</evidence>
<feature type="region of interest" description="Disordered" evidence="6">
    <location>
        <begin position="512"/>
        <end position="534"/>
    </location>
</feature>
<protein>
    <recommendedName>
        <fullName evidence="7">HSF-type DNA-binding domain-containing protein</fullName>
    </recommendedName>
</protein>
<feature type="domain" description="HSF-type DNA-binding" evidence="7">
    <location>
        <begin position="388"/>
        <end position="521"/>
    </location>
</feature>